<dbReference type="InterPro" id="IPR004875">
    <property type="entry name" value="DDE_SF_endonuclease_dom"/>
</dbReference>
<name>A0A6G0Y2B4_APHCR</name>
<evidence type="ECO:0000313" key="9">
    <source>
        <dbReference type="EMBL" id="KAF0747610.1"/>
    </source>
</evidence>
<dbReference type="InterPro" id="IPR007889">
    <property type="entry name" value="HTH_Psq"/>
</dbReference>
<dbReference type="GO" id="GO:0003677">
    <property type="term" value="F:DNA binding"/>
    <property type="evidence" value="ECO:0007669"/>
    <property type="project" value="UniProtKB-KW"/>
</dbReference>
<dbReference type="Proteomes" id="UP000478052">
    <property type="component" value="Unassembled WGS sequence"/>
</dbReference>
<evidence type="ECO:0000256" key="2">
    <source>
        <dbReference type="ARBA" id="ARBA00022723"/>
    </source>
</evidence>
<feature type="region of interest" description="Disordered" evidence="7">
    <location>
        <begin position="423"/>
        <end position="454"/>
    </location>
</feature>
<keyword evidence="5" id="KW-0238">DNA-binding</keyword>
<proteinExistence type="predicted"/>
<dbReference type="Pfam" id="PF03184">
    <property type="entry name" value="DDE_1"/>
    <property type="match status" value="1"/>
</dbReference>
<gene>
    <name evidence="9" type="ORF">FWK35_00022602</name>
</gene>
<dbReference type="InterPro" id="IPR006600">
    <property type="entry name" value="HTH_CenpB_DNA-bd_dom"/>
</dbReference>
<dbReference type="PROSITE" id="PS01359">
    <property type="entry name" value="ZF_PHD_1"/>
    <property type="match status" value="1"/>
</dbReference>
<dbReference type="InterPro" id="IPR050863">
    <property type="entry name" value="CenT-Element_Derived"/>
</dbReference>
<accession>A0A6G0Y2B4</accession>
<comment type="subcellular location">
    <subcellularLocation>
        <location evidence="1">Nucleus</location>
    </subcellularLocation>
</comment>
<dbReference type="InterPro" id="IPR019786">
    <property type="entry name" value="Zinc_finger_PHD-type_CS"/>
</dbReference>
<dbReference type="GO" id="GO:0008270">
    <property type="term" value="F:zinc ion binding"/>
    <property type="evidence" value="ECO:0007669"/>
    <property type="project" value="UniProtKB-KW"/>
</dbReference>
<dbReference type="OrthoDB" id="6115549at2759"/>
<evidence type="ECO:0000256" key="4">
    <source>
        <dbReference type="ARBA" id="ARBA00022833"/>
    </source>
</evidence>
<evidence type="ECO:0000256" key="1">
    <source>
        <dbReference type="ARBA" id="ARBA00004123"/>
    </source>
</evidence>
<evidence type="ECO:0000256" key="6">
    <source>
        <dbReference type="ARBA" id="ARBA00023242"/>
    </source>
</evidence>
<dbReference type="SUPFAM" id="SSF57903">
    <property type="entry name" value="FYVE/PHD zinc finger"/>
    <property type="match status" value="1"/>
</dbReference>
<feature type="domain" description="HTH CENPB-type" evidence="8">
    <location>
        <begin position="56"/>
        <end position="133"/>
    </location>
</feature>
<dbReference type="InterPro" id="IPR011011">
    <property type="entry name" value="Znf_FYVE_PHD"/>
</dbReference>
<dbReference type="PROSITE" id="PS51253">
    <property type="entry name" value="HTH_CENPB"/>
    <property type="match status" value="1"/>
</dbReference>
<dbReference type="GO" id="GO:0005634">
    <property type="term" value="C:nucleus"/>
    <property type="evidence" value="ECO:0007669"/>
    <property type="project" value="UniProtKB-SubCell"/>
</dbReference>
<dbReference type="SMART" id="SM00674">
    <property type="entry name" value="CENPB"/>
    <property type="match status" value="1"/>
</dbReference>
<keyword evidence="2" id="KW-0479">Metal-binding</keyword>
<dbReference type="EMBL" id="VUJU01006784">
    <property type="protein sequence ID" value="KAF0747610.1"/>
    <property type="molecule type" value="Genomic_DNA"/>
</dbReference>
<sequence length="535" mass="60977">MSKKSSCRKFANFELVAAAKMVNEQKMSIYKAAKINGVPWSSLKKFLKRDNVELVPKMGRPYALTSDLEIQILNYIIKMQELGFGLTVLQVRKIAHKIATAAGRGSHFNEDNESASKWWWVNFKKRYNLTLRVPENLAAYRASMANSHMISDFYSKLDSLMIQLGIKDMPDRLWNCDETGLSYVVKPNKVVTAIGKRYVDKRTYADREETHTLLGCVCANGSWIPPLIIFKGVRWNDNLKTDCLPNCMVKLSPKGWINSDLFLEWFKFFIDTIPSERPVILFMVSHASHINMDVISLAKENEIYLFTFPAHTSHLLQPLDVGVYKPLKLNWATSLNDFMRENPGEKPNRTTFYTILNPAFIKSFSKKNIENAFKKSGNCPLNKNAIPPEAIAPSQLTNRDIQSSEIQPHSITAIQTLLIIPSVEPTSPNPNRLKRDSSAKCLTPPDQPIPSTSKDSIAVCSKKSKKNKNASKDDDWECDVCKQSYNSDVKKKNGKKWVQCFYCLVPYHESCQTYEDIGEVFMCDTCCQQEFDLEK</sequence>
<keyword evidence="6" id="KW-0539">Nucleus</keyword>
<dbReference type="AlphaFoldDB" id="A0A6G0Y2B4"/>
<comment type="caution">
    <text evidence="9">The sequence shown here is derived from an EMBL/GenBank/DDBJ whole genome shotgun (WGS) entry which is preliminary data.</text>
</comment>
<evidence type="ECO:0000256" key="3">
    <source>
        <dbReference type="ARBA" id="ARBA00022771"/>
    </source>
</evidence>
<dbReference type="PANTHER" id="PTHR19303:SF74">
    <property type="entry name" value="POGO TRANSPOSABLE ELEMENT WITH KRAB DOMAIN"/>
    <property type="match status" value="1"/>
</dbReference>
<reference evidence="9 10" key="1">
    <citation type="submission" date="2019-08" db="EMBL/GenBank/DDBJ databases">
        <title>Whole genome of Aphis craccivora.</title>
        <authorList>
            <person name="Voronova N.V."/>
            <person name="Shulinski R.S."/>
            <person name="Bandarenka Y.V."/>
            <person name="Zhorov D.G."/>
            <person name="Warner D."/>
        </authorList>
    </citation>
    <scope>NUCLEOTIDE SEQUENCE [LARGE SCALE GENOMIC DNA]</scope>
    <source>
        <strain evidence="9">180601</strain>
        <tissue evidence="9">Whole Body</tissue>
    </source>
</reference>
<evidence type="ECO:0000313" key="10">
    <source>
        <dbReference type="Proteomes" id="UP000478052"/>
    </source>
</evidence>
<keyword evidence="3" id="KW-0863">Zinc-finger</keyword>
<dbReference type="PANTHER" id="PTHR19303">
    <property type="entry name" value="TRANSPOSON"/>
    <property type="match status" value="1"/>
</dbReference>
<evidence type="ECO:0000259" key="8">
    <source>
        <dbReference type="PROSITE" id="PS51253"/>
    </source>
</evidence>
<organism evidence="9 10">
    <name type="scientific">Aphis craccivora</name>
    <name type="common">Cowpea aphid</name>
    <dbReference type="NCBI Taxonomy" id="307492"/>
    <lineage>
        <taxon>Eukaryota</taxon>
        <taxon>Metazoa</taxon>
        <taxon>Ecdysozoa</taxon>
        <taxon>Arthropoda</taxon>
        <taxon>Hexapoda</taxon>
        <taxon>Insecta</taxon>
        <taxon>Pterygota</taxon>
        <taxon>Neoptera</taxon>
        <taxon>Paraneoptera</taxon>
        <taxon>Hemiptera</taxon>
        <taxon>Sternorrhyncha</taxon>
        <taxon>Aphidomorpha</taxon>
        <taxon>Aphidoidea</taxon>
        <taxon>Aphididae</taxon>
        <taxon>Aphidini</taxon>
        <taxon>Aphis</taxon>
        <taxon>Aphis</taxon>
    </lineage>
</organism>
<keyword evidence="10" id="KW-1185">Reference proteome</keyword>
<evidence type="ECO:0000256" key="5">
    <source>
        <dbReference type="ARBA" id="ARBA00023125"/>
    </source>
</evidence>
<protein>
    <submittedName>
        <fullName evidence="9">Jerky protein-like</fullName>
    </submittedName>
</protein>
<evidence type="ECO:0000256" key="7">
    <source>
        <dbReference type="SAM" id="MobiDB-lite"/>
    </source>
</evidence>
<keyword evidence="4" id="KW-0862">Zinc</keyword>
<dbReference type="Pfam" id="PF03221">
    <property type="entry name" value="HTH_Tnp_Tc5"/>
    <property type="match status" value="1"/>
</dbReference>
<dbReference type="Pfam" id="PF05225">
    <property type="entry name" value="HTH_psq"/>
    <property type="match status" value="1"/>
</dbReference>